<protein>
    <submittedName>
        <fullName evidence="1">Uncharacterized protein</fullName>
    </submittedName>
</protein>
<keyword evidence="2" id="KW-1185">Reference proteome</keyword>
<evidence type="ECO:0000313" key="2">
    <source>
        <dbReference type="Proteomes" id="UP000298327"/>
    </source>
</evidence>
<name>A0A4Y9YPB6_9AGAM</name>
<proteinExistence type="predicted"/>
<reference evidence="1 2" key="1">
    <citation type="submission" date="2019-02" db="EMBL/GenBank/DDBJ databases">
        <title>Genome sequencing of the rare red list fungi Dentipellis fragilis.</title>
        <authorList>
            <person name="Buettner E."/>
            <person name="Kellner H."/>
        </authorList>
    </citation>
    <scope>NUCLEOTIDE SEQUENCE [LARGE SCALE GENOMIC DNA]</scope>
    <source>
        <strain evidence="1 2">DSM 105465</strain>
    </source>
</reference>
<sequence>MQLVFVQAWISPKSVRIISLAVLLVTSQYLAFVSDAPRNYLLEPLKSTSHKTATWLSLHISVPRLPTVKLPRWIRNLWRRPPYSHYESPEDEQRYWDTASRWNRCLASSDARLGGSAPPAGRISLRISRSSQRMCRASFPCTANRYMLTRRARSTTSCLTYIVNGIKWCIPPRLPSVRQAERRIKNLSSRDRKEIFRISRMLSDEAVFQDSFVWTPIYRDIWTRWLNTKGPDIAIVTVLYITAKRGPPKYENDGAVQPFYRWLDDPLSLEDAHNGFWRERVSHELQLLQSIGTACDEGKKGVLWKWRVIGDDPDGLGAFEGEGGERGKMQEVEELAACWHGRGHQCR</sequence>
<dbReference type="Proteomes" id="UP000298327">
    <property type="component" value="Unassembled WGS sequence"/>
</dbReference>
<dbReference type="OrthoDB" id="3243439at2759"/>
<evidence type="ECO:0000313" key="1">
    <source>
        <dbReference type="EMBL" id="TFY63628.1"/>
    </source>
</evidence>
<dbReference type="EMBL" id="SEOQ01000407">
    <property type="protein sequence ID" value="TFY63628.1"/>
    <property type="molecule type" value="Genomic_DNA"/>
</dbReference>
<gene>
    <name evidence="1" type="ORF">EVG20_g6238</name>
</gene>
<dbReference type="AlphaFoldDB" id="A0A4Y9YPB6"/>
<comment type="caution">
    <text evidence="1">The sequence shown here is derived from an EMBL/GenBank/DDBJ whole genome shotgun (WGS) entry which is preliminary data.</text>
</comment>
<accession>A0A4Y9YPB6</accession>
<organism evidence="1 2">
    <name type="scientific">Dentipellis fragilis</name>
    <dbReference type="NCBI Taxonomy" id="205917"/>
    <lineage>
        <taxon>Eukaryota</taxon>
        <taxon>Fungi</taxon>
        <taxon>Dikarya</taxon>
        <taxon>Basidiomycota</taxon>
        <taxon>Agaricomycotina</taxon>
        <taxon>Agaricomycetes</taxon>
        <taxon>Russulales</taxon>
        <taxon>Hericiaceae</taxon>
        <taxon>Dentipellis</taxon>
    </lineage>
</organism>